<keyword evidence="2" id="KW-0472">Membrane</keyword>
<reference evidence="5 6" key="1">
    <citation type="submission" date="2017-03" db="EMBL/GenBank/DDBJ databases">
        <authorList>
            <person name="Afonso C.L."/>
            <person name="Miller P.J."/>
            <person name="Scott M.A."/>
            <person name="Spackman E."/>
            <person name="Goraichik I."/>
            <person name="Dimitrov K.M."/>
            <person name="Suarez D.L."/>
            <person name="Swayne D.E."/>
        </authorList>
    </citation>
    <scope>NUCLEOTIDE SEQUENCE [LARGE SCALE GENOMIC DNA]</scope>
    <source>
        <strain evidence="5 6">CECT 8367</strain>
    </source>
</reference>
<keyword evidence="2" id="KW-0812">Transmembrane</keyword>
<keyword evidence="5" id="KW-0378">Hydrolase</keyword>
<dbReference type="GO" id="GO:0004519">
    <property type="term" value="F:endonuclease activity"/>
    <property type="evidence" value="ECO:0007669"/>
    <property type="project" value="UniProtKB-KW"/>
</dbReference>
<dbReference type="InterPro" id="IPR005135">
    <property type="entry name" value="Endo/exonuclease/phosphatase"/>
</dbReference>
<keyword evidence="5" id="KW-0255">Endonuclease</keyword>
<dbReference type="EMBL" id="PYGB01000014">
    <property type="protein sequence ID" value="PSK81814.1"/>
    <property type="molecule type" value="Genomic_DNA"/>
</dbReference>
<dbReference type="AlphaFoldDB" id="A0A1X6Z372"/>
<name>A0A1X6Z372_9RHOB</name>
<evidence type="ECO:0000313" key="5">
    <source>
        <dbReference type="EMBL" id="SLN39194.1"/>
    </source>
</evidence>
<dbReference type="Gene3D" id="3.60.10.10">
    <property type="entry name" value="Endonuclease/exonuclease/phosphatase"/>
    <property type="match status" value="1"/>
</dbReference>
<protein>
    <submittedName>
        <fullName evidence="5">Endonuclease/Exonuclease/phosphatase family protein</fullName>
    </submittedName>
    <submittedName>
        <fullName evidence="4">Endonuclease/exonuclease/phosphatase (EEP) superfamily protein YafD</fullName>
    </submittedName>
</protein>
<evidence type="ECO:0000256" key="2">
    <source>
        <dbReference type="SAM" id="Phobius"/>
    </source>
</evidence>
<dbReference type="EMBL" id="FWFY01000004">
    <property type="protein sequence ID" value="SLN39194.1"/>
    <property type="molecule type" value="Genomic_DNA"/>
</dbReference>
<dbReference type="Proteomes" id="UP000193495">
    <property type="component" value="Unassembled WGS sequence"/>
</dbReference>
<organism evidence="5 6">
    <name type="scientific">Limimaricola soesokkakensis</name>
    <dbReference type="NCBI Taxonomy" id="1343159"/>
    <lineage>
        <taxon>Bacteria</taxon>
        <taxon>Pseudomonadati</taxon>
        <taxon>Pseudomonadota</taxon>
        <taxon>Alphaproteobacteria</taxon>
        <taxon>Rhodobacterales</taxon>
        <taxon>Paracoccaceae</taxon>
        <taxon>Limimaricola</taxon>
    </lineage>
</organism>
<dbReference type="SUPFAM" id="SSF56219">
    <property type="entry name" value="DNase I-like"/>
    <property type="match status" value="1"/>
</dbReference>
<evidence type="ECO:0000313" key="7">
    <source>
        <dbReference type="Proteomes" id="UP000240624"/>
    </source>
</evidence>
<feature type="region of interest" description="Disordered" evidence="1">
    <location>
        <begin position="323"/>
        <end position="351"/>
    </location>
</feature>
<evidence type="ECO:0000313" key="4">
    <source>
        <dbReference type="EMBL" id="PSK81814.1"/>
    </source>
</evidence>
<dbReference type="RefSeq" id="WP_085895942.1">
    <property type="nucleotide sequence ID" value="NZ_FWFY01000004.1"/>
</dbReference>
<keyword evidence="5" id="KW-0269">Exonuclease</keyword>
<dbReference type="OrthoDB" id="9796594at2"/>
<feature type="compositionally biased region" description="Basic and acidic residues" evidence="1">
    <location>
        <begin position="333"/>
        <end position="351"/>
    </location>
</feature>
<feature type="transmembrane region" description="Helical" evidence="2">
    <location>
        <begin position="61"/>
        <end position="84"/>
    </location>
</feature>
<dbReference type="GO" id="GO:0004527">
    <property type="term" value="F:exonuclease activity"/>
    <property type="evidence" value="ECO:0007669"/>
    <property type="project" value="UniProtKB-KW"/>
</dbReference>
<keyword evidence="5" id="KW-0540">Nuclease</keyword>
<evidence type="ECO:0000256" key="1">
    <source>
        <dbReference type="SAM" id="MobiDB-lite"/>
    </source>
</evidence>
<gene>
    <name evidence="4" type="ORF">CLV79_11432</name>
    <name evidence="5" type="ORF">LOS8367_01576</name>
</gene>
<dbReference type="Proteomes" id="UP000240624">
    <property type="component" value="Unassembled WGS sequence"/>
</dbReference>
<feature type="transmembrane region" description="Helical" evidence="2">
    <location>
        <begin position="36"/>
        <end position="55"/>
    </location>
</feature>
<keyword evidence="2" id="KW-1133">Transmembrane helix</keyword>
<dbReference type="Pfam" id="PF03372">
    <property type="entry name" value="Exo_endo_phos"/>
    <property type="match status" value="1"/>
</dbReference>
<proteinExistence type="predicted"/>
<dbReference type="InterPro" id="IPR036691">
    <property type="entry name" value="Endo/exonu/phosph_ase_sf"/>
</dbReference>
<evidence type="ECO:0000259" key="3">
    <source>
        <dbReference type="Pfam" id="PF03372"/>
    </source>
</evidence>
<evidence type="ECO:0000313" key="6">
    <source>
        <dbReference type="Proteomes" id="UP000193495"/>
    </source>
</evidence>
<accession>A0A1X6Z372</accession>
<reference evidence="4 7" key="2">
    <citation type="submission" date="2018-03" db="EMBL/GenBank/DDBJ databases">
        <title>Genomic Encyclopedia of Archaeal and Bacterial Type Strains, Phase II (KMG-II): from individual species to whole genera.</title>
        <authorList>
            <person name="Goeker M."/>
        </authorList>
    </citation>
    <scope>NUCLEOTIDE SEQUENCE [LARGE SCALE GENOMIC DNA]</scope>
    <source>
        <strain evidence="4 7">DSM 29956</strain>
    </source>
</reference>
<feature type="domain" description="Endonuclease/exonuclease/phosphatase" evidence="3">
    <location>
        <begin position="107"/>
        <end position="309"/>
    </location>
</feature>
<feature type="transmembrane region" description="Helical" evidence="2">
    <location>
        <begin position="6"/>
        <end position="24"/>
    </location>
</feature>
<keyword evidence="7" id="KW-1185">Reference proteome</keyword>
<sequence>MRPLFWLVSAFFVVQTVFPLIRSARWWVRMSDFPRLQIAAALAVLLVGYLLLFGIADRWDIFYLAVVVPALSLQLFRVFPYTLAAPKQVMRASSRRPENRVRVMISNVLMENRKSIDLLQVVREVRPDLLLLVETDDWWHEKLQSLDDMFPYRIKRPQDNYYGMELFSRLELEARDVRFLLSDKIPSIRTGVRLPSGVWIDFFGIHPRPPDPDHDSEGRDAELLLVAKEMRQSKRAAIVAGDMNDVAWSHTTRLFQRISGALDPRRGRGMFSTFHAGHLLLRWPLDHIFHDNSFTLVELRRLPNIGSDHFPVLVELQYEPKAEAEQEAPVADQADREEAKEMIEEGREAIA</sequence>